<evidence type="ECO:0008006" key="3">
    <source>
        <dbReference type="Google" id="ProtNLM"/>
    </source>
</evidence>
<dbReference type="Proteomes" id="UP001153636">
    <property type="component" value="Chromosome 4"/>
</dbReference>
<evidence type="ECO:0000313" key="1">
    <source>
        <dbReference type="EMBL" id="CAH1109917.1"/>
    </source>
</evidence>
<evidence type="ECO:0000313" key="2">
    <source>
        <dbReference type="Proteomes" id="UP001153636"/>
    </source>
</evidence>
<name>A0A9P0CUZ6_9CUCU</name>
<protein>
    <recommendedName>
        <fullName evidence="3">Transposase</fullName>
    </recommendedName>
</protein>
<dbReference type="OrthoDB" id="6772297at2759"/>
<proteinExistence type="predicted"/>
<sequence length="177" mass="20133">MAEHSSVKKRRTRYQVPHTDNEINVLAQIHINPENSTRRIAKECVVGTSTVKRILKKHKCHGYKFQKVQKLHAGDSDRRLIFCHSTMNPNSREMKCLEMVFKPTPPYKPVNLPSNGPSTSKCAEVIKTEYSNLKSDELALNNIPILIIQSDEDLLPNGDLIQLDSTVKNKTFKCIHA</sequence>
<dbReference type="PANTHER" id="PTHR47326">
    <property type="entry name" value="TRANSPOSABLE ELEMENT TC3 TRANSPOSASE-LIKE PROTEIN"/>
    <property type="match status" value="1"/>
</dbReference>
<dbReference type="PANTHER" id="PTHR47326:SF1">
    <property type="entry name" value="HTH PSQ-TYPE DOMAIN-CONTAINING PROTEIN"/>
    <property type="match status" value="1"/>
</dbReference>
<keyword evidence="2" id="KW-1185">Reference proteome</keyword>
<dbReference type="EMBL" id="OV651816">
    <property type="protein sequence ID" value="CAH1109917.1"/>
    <property type="molecule type" value="Genomic_DNA"/>
</dbReference>
<reference evidence="1" key="1">
    <citation type="submission" date="2022-01" db="EMBL/GenBank/DDBJ databases">
        <authorList>
            <person name="King R."/>
        </authorList>
    </citation>
    <scope>NUCLEOTIDE SEQUENCE</scope>
</reference>
<gene>
    <name evidence="1" type="ORF">PSYICH_LOCUS9775</name>
</gene>
<organism evidence="1 2">
    <name type="scientific">Psylliodes chrysocephalus</name>
    <dbReference type="NCBI Taxonomy" id="3402493"/>
    <lineage>
        <taxon>Eukaryota</taxon>
        <taxon>Metazoa</taxon>
        <taxon>Ecdysozoa</taxon>
        <taxon>Arthropoda</taxon>
        <taxon>Hexapoda</taxon>
        <taxon>Insecta</taxon>
        <taxon>Pterygota</taxon>
        <taxon>Neoptera</taxon>
        <taxon>Endopterygota</taxon>
        <taxon>Coleoptera</taxon>
        <taxon>Polyphaga</taxon>
        <taxon>Cucujiformia</taxon>
        <taxon>Chrysomeloidea</taxon>
        <taxon>Chrysomelidae</taxon>
        <taxon>Galerucinae</taxon>
        <taxon>Alticini</taxon>
        <taxon>Psylliodes</taxon>
    </lineage>
</organism>
<dbReference type="AlphaFoldDB" id="A0A9P0CUZ6"/>
<accession>A0A9P0CUZ6</accession>